<evidence type="ECO:0000256" key="8">
    <source>
        <dbReference type="ARBA" id="ARBA00022989"/>
    </source>
</evidence>
<evidence type="ECO:0000256" key="14">
    <source>
        <dbReference type="SAM" id="Phobius"/>
    </source>
</evidence>
<dbReference type="InterPro" id="IPR027057">
    <property type="entry name" value="CAXX_Prtase_1"/>
</dbReference>
<feature type="transmembrane region" description="Helical" evidence="14">
    <location>
        <begin position="253"/>
        <end position="271"/>
    </location>
</feature>
<keyword evidence="8 14" id="KW-1133">Transmembrane helix</keyword>
<dbReference type="HOGENOM" id="CLU_406959_0_0_4"/>
<evidence type="ECO:0000256" key="13">
    <source>
        <dbReference type="SAM" id="MobiDB-lite"/>
    </source>
</evidence>
<dbReference type="KEGG" id="dac:Daci_5337"/>
<evidence type="ECO:0000256" key="10">
    <source>
        <dbReference type="ARBA" id="ARBA00023136"/>
    </source>
</evidence>
<evidence type="ECO:0000256" key="6">
    <source>
        <dbReference type="ARBA" id="ARBA00022824"/>
    </source>
</evidence>
<feature type="transmembrane region" description="Helical" evidence="14">
    <location>
        <begin position="398"/>
        <end position="418"/>
    </location>
</feature>
<feature type="binding site" evidence="12">
    <location>
        <position position="530"/>
    </location>
    <ligand>
        <name>Zn(2+)</name>
        <dbReference type="ChEBI" id="CHEBI:29105"/>
        <note>catalytic</note>
    </ligand>
</feature>
<feature type="transmembrane region" description="Helical" evidence="14">
    <location>
        <begin position="353"/>
        <end position="377"/>
    </location>
</feature>
<feature type="transmembrane region" description="Helical" evidence="14">
    <location>
        <begin position="424"/>
        <end position="443"/>
    </location>
</feature>
<keyword evidence="7 12" id="KW-0862">Zinc</keyword>
<feature type="transmembrane region" description="Helical" evidence="14">
    <location>
        <begin position="588"/>
        <end position="609"/>
    </location>
</feature>
<evidence type="ECO:0000256" key="11">
    <source>
        <dbReference type="PIRSR" id="PIRSR627057-1"/>
    </source>
</evidence>
<reference evidence="18" key="2">
    <citation type="submission" date="2007-11" db="EMBL/GenBank/DDBJ databases">
        <title>Complete sequence of Delftia acidovorans DSM 14801 / SPH-1.</title>
        <authorList>
            <person name="Copeland A."/>
            <person name="Lucas S."/>
            <person name="Lapidus A."/>
            <person name="Barry K."/>
            <person name="Glavina del Rio T."/>
            <person name="Dalin E."/>
            <person name="Tice H."/>
            <person name="Pitluck S."/>
            <person name="Lowry S."/>
            <person name="Clum A."/>
            <person name="Schmutz J."/>
            <person name="Larimer F."/>
            <person name="Land M."/>
            <person name="Hauser L."/>
            <person name="Kyrpides N."/>
            <person name="Kim E."/>
            <person name="Schleheck D."/>
            <person name="Richardson P."/>
        </authorList>
    </citation>
    <scope>NUCLEOTIDE SEQUENCE [LARGE SCALE GENOMIC DNA]</scope>
    <source>
        <strain evidence="18">DSM 14801 / SPH-1</strain>
    </source>
</reference>
<evidence type="ECO:0000313" key="17">
    <source>
        <dbReference type="EMBL" id="ABX37966.1"/>
    </source>
</evidence>
<comment type="subcellular location">
    <subcellularLocation>
        <location evidence="1">Endoplasmic reticulum membrane</location>
        <topology evidence="1">Multi-pass membrane protein</topology>
    </subcellularLocation>
</comment>
<keyword evidence="10 14" id="KW-0472">Membrane</keyword>
<keyword evidence="2" id="KW-0645">Protease</keyword>
<name>A9BNS1_DELAS</name>
<dbReference type="EC" id="3.4.24.84" evidence="17"/>
<feature type="active site" evidence="11">
    <location>
        <position position="527"/>
    </location>
</feature>
<keyword evidence="5 17" id="KW-0378">Hydrolase</keyword>
<feature type="domain" description="Peptidase M48" evidence="15">
    <location>
        <begin position="457"/>
        <end position="671"/>
    </location>
</feature>
<keyword evidence="9" id="KW-0482">Metalloprotease</keyword>
<keyword evidence="18" id="KW-1185">Reference proteome</keyword>
<dbReference type="STRING" id="398578.Daci_5337"/>
<gene>
    <name evidence="17" type="ordered locus">Daci_5337</name>
</gene>
<evidence type="ECO:0000256" key="9">
    <source>
        <dbReference type="ARBA" id="ARBA00023049"/>
    </source>
</evidence>
<evidence type="ECO:0000313" key="18">
    <source>
        <dbReference type="Proteomes" id="UP000000784"/>
    </source>
</evidence>
<dbReference type="GO" id="GO:0071586">
    <property type="term" value="P:CAAX-box protein processing"/>
    <property type="evidence" value="ECO:0007669"/>
    <property type="project" value="InterPro"/>
</dbReference>
<evidence type="ECO:0000256" key="3">
    <source>
        <dbReference type="ARBA" id="ARBA00022692"/>
    </source>
</evidence>
<dbReference type="InterPro" id="IPR032456">
    <property type="entry name" value="Peptidase_M48_N"/>
</dbReference>
<dbReference type="FunFam" id="3.30.2010.10:FF:000002">
    <property type="entry name" value="CAAX prenyl protease"/>
    <property type="match status" value="1"/>
</dbReference>
<feature type="active site" description="Proton donor" evidence="11">
    <location>
        <position position="621"/>
    </location>
</feature>
<feature type="transmembrane region" description="Helical" evidence="14">
    <location>
        <begin position="541"/>
        <end position="565"/>
    </location>
</feature>
<accession>A9BNS1</accession>
<proteinExistence type="predicted"/>
<dbReference type="Pfam" id="PF01435">
    <property type="entry name" value="Peptidase_M48"/>
    <property type="match status" value="1"/>
</dbReference>
<comment type="cofactor">
    <cofactor evidence="12">
        <name>Zn(2+)</name>
        <dbReference type="ChEBI" id="CHEBI:29105"/>
    </cofactor>
    <text evidence="12">Binds 1 zinc ion per subunit.</text>
</comment>
<evidence type="ECO:0000256" key="12">
    <source>
        <dbReference type="PIRSR" id="PIRSR627057-2"/>
    </source>
</evidence>
<protein>
    <submittedName>
        <fullName evidence="17">Ste24 endopeptidase</fullName>
        <ecNumber evidence="17">3.4.24.84</ecNumber>
    </submittedName>
</protein>
<sequence>MGASWRLSHSPGFPASPWHKKWPGPPDSDTQQARTVVRQLIDGLVHIGQCGVALGLLEGGIGVGLPAPGQFLEGADIDIAVMEEVVELGHVALHEAPVLPDAVAAQRGLALGNVLREELDQRSLRIGLAGGRCLDAIDQAAPAMRALVPGIHAIEQRICLMDGKYRPFDANGQVRTGDDHGDLDDAIGIGLQPGHLAVEPDEVEIGFGQDDGRAGFGGDGNASAGGFGGFGHGPNCRLHCGHMAFNPDFSSTLSLLFAAAVLAQWLLRAWLASRQVRHVARHRAEVPEAFAQRISLAAHQKAADYTLAKARIALIEMTLGAVVLLAWTLLGGLDALNQWLLELMGAGLWQQLALLAGFALISGLVELPLSLYQTFVLEQRFGFNQMTLRLWLTDAIKSTAMGAAIGLPLAALILWLMGSAGDLWWLWAWAVWTAFNLLLMWIFPTFIAPLFNKFEPLAEGTLKERVSALMQRCGFTAKGLFVMDGSRRSAHANAYFTGFGHSKRVVFFDTLLKQLDADEVEAVLAHELGHFKHRHILKRMLLMFAASLAGFALLGWLSQQLWFYLGLGVRPGLDLALGHGGIGAGNEAVALLLFLLAVPVFSFFVTPLFSALSRRDEFEADAYAMQQASGAHLASALLKLYEDNASTLTPDPWYVGFYYSHPPALARLARMPSPT</sequence>
<dbReference type="InterPro" id="IPR001915">
    <property type="entry name" value="Peptidase_M48"/>
</dbReference>
<feature type="region of interest" description="Disordered" evidence="13">
    <location>
        <begin position="1"/>
        <end position="31"/>
    </location>
</feature>
<dbReference type="GO" id="GO:0046872">
    <property type="term" value="F:metal ion binding"/>
    <property type="evidence" value="ECO:0007669"/>
    <property type="project" value="UniProtKB-KW"/>
</dbReference>
<feature type="transmembrane region" description="Helical" evidence="14">
    <location>
        <begin position="312"/>
        <end position="333"/>
    </location>
</feature>
<dbReference type="GO" id="GO:0004222">
    <property type="term" value="F:metalloendopeptidase activity"/>
    <property type="evidence" value="ECO:0007669"/>
    <property type="project" value="InterPro"/>
</dbReference>
<feature type="domain" description="CAAX prenyl protease 1 N-terminal" evidence="16">
    <location>
        <begin position="275"/>
        <end position="453"/>
    </location>
</feature>
<dbReference type="PANTHER" id="PTHR10120">
    <property type="entry name" value="CAAX PRENYL PROTEASE 1"/>
    <property type="match status" value="1"/>
</dbReference>
<dbReference type="Pfam" id="PF16491">
    <property type="entry name" value="Peptidase_M48_N"/>
    <property type="match status" value="1"/>
</dbReference>
<organism evidence="17 18">
    <name type="scientific">Delftia acidovorans (strain DSM 14801 / SPH-1)</name>
    <dbReference type="NCBI Taxonomy" id="398578"/>
    <lineage>
        <taxon>Bacteria</taxon>
        <taxon>Pseudomonadati</taxon>
        <taxon>Pseudomonadota</taxon>
        <taxon>Betaproteobacteria</taxon>
        <taxon>Burkholderiales</taxon>
        <taxon>Comamonadaceae</taxon>
        <taxon>Delftia</taxon>
    </lineage>
</organism>
<feature type="binding site" evidence="12">
    <location>
        <position position="526"/>
    </location>
    <ligand>
        <name>Zn(2+)</name>
        <dbReference type="ChEBI" id="CHEBI:29105"/>
        <note>catalytic</note>
    </ligand>
</feature>
<evidence type="ECO:0000256" key="4">
    <source>
        <dbReference type="ARBA" id="ARBA00022723"/>
    </source>
</evidence>
<dbReference type="EMBL" id="CP000884">
    <property type="protein sequence ID" value="ABX37966.1"/>
    <property type="molecule type" value="Genomic_DNA"/>
</dbReference>
<dbReference type="AlphaFoldDB" id="A9BNS1"/>
<dbReference type="CDD" id="cd07343">
    <property type="entry name" value="M48A_Zmpste24p_like"/>
    <property type="match status" value="1"/>
</dbReference>
<reference evidence="17 18" key="1">
    <citation type="journal article" date="2004" name="Appl. Environ. Microbiol.">
        <title>Mineralization of individual congeners of linear alkylbenzenesulfonate by defined pairs of heterotrophic bacteria.</title>
        <authorList>
            <person name="Schleheck D."/>
            <person name="Knepper T.P."/>
            <person name="Fischer K."/>
            <person name="Cook A.M."/>
        </authorList>
    </citation>
    <scope>NUCLEOTIDE SEQUENCE [LARGE SCALE GENOMIC DNA]</scope>
    <source>
        <strain evidence="18">DSM 14801 / SPH-1</strain>
    </source>
</reference>
<evidence type="ECO:0000259" key="15">
    <source>
        <dbReference type="Pfam" id="PF01435"/>
    </source>
</evidence>
<dbReference type="Gene3D" id="3.30.2010.10">
    <property type="entry name" value="Metalloproteases ('zincins'), catalytic domain"/>
    <property type="match status" value="1"/>
</dbReference>
<evidence type="ECO:0000256" key="2">
    <source>
        <dbReference type="ARBA" id="ARBA00022670"/>
    </source>
</evidence>
<evidence type="ECO:0000256" key="1">
    <source>
        <dbReference type="ARBA" id="ARBA00004477"/>
    </source>
</evidence>
<keyword evidence="4 12" id="KW-0479">Metal-binding</keyword>
<feature type="binding site" evidence="12">
    <location>
        <position position="617"/>
    </location>
    <ligand>
        <name>Zn(2+)</name>
        <dbReference type="ChEBI" id="CHEBI:29105"/>
        <note>catalytic</note>
    </ligand>
</feature>
<keyword evidence="3 14" id="KW-0812">Transmembrane</keyword>
<dbReference type="Proteomes" id="UP000000784">
    <property type="component" value="Chromosome"/>
</dbReference>
<evidence type="ECO:0000256" key="5">
    <source>
        <dbReference type="ARBA" id="ARBA00022801"/>
    </source>
</evidence>
<keyword evidence="6" id="KW-0256">Endoplasmic reticulum</keyword>
<dbReference type="eggNOG" id="COG0501">
    <property type="taxonomic scope" value="Bacteria"/>
</dbReference>
<evidence type="ECO:0000259" key="16">
    <source>
        <dbReference type="Pfam" id="PF16491"/>
    </source>
</evidence>
<evidence type="ECO:0000256" key="7">
    <source>
        <dbReference type="ARBA" id="ARBA00022833"/>
    </source>
</evidence>